<feature type="region of interest" description="Disordered" evidence="2">
    <location>
        <begin position="348"/>
        <end position="459"/>
    </location>
</feature>
<dbReference type="SMART" id="SM00115">
    <property type="entry name" value="CASc"/>
    <property type="match status" value="1"/>
</dbReference>
<dbReference type="AlphaFoldDB" id="A0A7J7KI95"/>
<dbReference type="InterPro" id="IPR015917">
    <property type="entry name" value="Pept_C14A"/>
</dbReference>
<feature type="region of interest" description="Disordered" evidence="2">
    <location>
        <begin position="704"/>
        <end position="731"/>
    </location>
</feature>
<feature type="compositionally biased region" description="Basic and acidic residues" evidence="2">
    <location>
        <begin position="353"/>
        <end position="377"/>
    </location>
</feature>
<name>A0A7J7KI95_BUGNE</name>
<dbReference type="GO" id="GO:0004197">
    <property type="term" value="F:cysteine-type endopeptidase activity"/>
    <property type="evidence" value="ECO:0007669"/>
    <property type="project" value="InterPro"/>
</dbReference>
<evidence type="ECO:0000256" key="1">
    <source>
        <dbReference type="ARBA" id="ARBA00010134"/>
    </source>
</evidence>
<dbReference type="InterPro" id="IPR002398">
    <property type="entry name" value="Pept_C14"/>
</dbReference>
<gene>
    <name evidence="4" type="ORF">EB796_004314</name>
</gene>
<feature type="compositionally biased region" description="Basic and acidic residues" evidence="2">
    <location>
        <begin position="713"/>
        <end position="731"/>
    </location>
</feature>
<organism evidence="4 5">
    <name type="scientific">Bugula neritina</name>
    <name type="common">Brown bryozoan</name>
    <name type="synonym">Sertularia neritina</name>
    <dbReference type="NCBI Taxonomy" id="10212"/>
    <lineage>
        <taxon>Eukaryota</taxon>
        <taxon>Metazoa</taxon>
        <taxon>Spiralia</taxon>
        <taxon>Lophotrochozoa</taxon>
        <taxon>Bryozoa</taxon>
        <taxon>Gymnolaemata</taxon>
        <taxon>Cheilostomatida</taxon>
        <taxon>Flustrina</taxon>
        <taxon>Buguloidea</taxon>
        <taxon>Bugulidae</taxon>
        <taxon>Bugula</taxon>
    </lineage>
</organism>
<dbReference type="GO" id="GO:0043525">
    <property type="term" value="P:positive regulation of neuron apoptotic process"/>
    <property type="evidence" value="ECO:0007669"/>
    <property type="project" value="TreeGrafter"/>
</dbReference>
<feature type="compositionally biased region" description="Basic and acidic residues" evidence="2">
    <location>
        <begin position="408"/>
        <end position="431"/>
    </location>
</feature>
<reference evidence="4" key="1">
    <citation type="submission" date="2020-06" db="EMBL/GenBank/DDBJ databases">
        <title>Draft genome of Bugula neritina, a colonial animal packing powerful symbionts and potential medicines.</title>
        <authorList>
            <person name="Rayko M."/>
        </authorList>
    </citation>
    <scope>NUCLEOTIDE SEQUENCE [LARGE SCALE GENOMIC DNA]</scope>
    <source>
        <strain evidence="4">Kwan_BN1</strain>
    </source>
</reference>
<feature type="domain" description="Caspase family p20" evidence="3">
    <location>
        <begin position="522"/>
        <end position="604"/>
    </location>
</feature>
<keyword evidence="5" id="KW-1185">Reference proteome</keyword>
<feature type="compositionally biased region" description="Acidic residues" evidence="2">
    <location>
        <begin position="378"/>
        <end position="394"/>
    </location>
</feature>
<dbReference type="GO" id="GO:0005737">
    <property type="term" value="C:cytoplasm"/>
    <property type="evidence" value="ECO:0007669"/>
    <property type="project" value="TreeGrafter"/>
</dbReference>
<dbReference type="GO" id="GO:0006915">
    <property type="term" value="P:apoptotic process"/>
    <property type="evidence" value="ECO:0007669"/>
    <property type="project" value="TreeGrafter"/>
</dbReference>
<accession>A0A7J7KI95</accession>
<dbReference type="OrthoDB" id="194358at2759"/>
<evidence type="ECO:0000256" key="2">
    <source>
        <dbReference type="SAM" id="MobiDB-lite"/>
    </source>
</evidence>
<proteinExistence type="inferred from homology"/>
<comment type="similarity">
    <text evidence="1">Belongs to the peptidase C14A family.</text>
</comment>
<evidence type="ECO:0000259" key="3">
    <source>
        <dbReference type="PROSITE" id="PS50208"/>
    </source>
</evidence>
<dbReference type="InterPro" id="IPR001309">
    <property type="entry name" value="Pept_C14_p20"/>
</dbReference>
<dbReference type="PROSITE" id="PS50208">
    <property type="entry name" value="CASPASE_P20"/>
    <property type="match status" value="1"/>
</dbReference>
<dbReference type="Gene3D" id="3.40.50.1460">
    <property type="match status" value="1"/>
</dbReference>
<dbReference type="SUPFAM" id="SSF52129">
    <property type="entry name" value="Caspase-like"/>
    <property type="match status" value="1"/>
</dbReference>
<comment type="caution">
    <text evidence="4">The sequence shown here is derived from an EMBL/GenBank/DDBJ whole genome shotgun (WGS) entry which is preliminary data.</text>
</comment>
<dbReference type="PANTHER" id="PTHR10454:SF210">
    <property type="entry name" value="CASPASE-2"/>
    <property type="match status" value="1"/>
</dbReference>
<dbReference type="InterPro" id="IPR029030">
    <property type="entry name" value="Caspase-like_dom_sf"/>
</dbReference>
<dbReference type="Pfam" id="PF00656">
    <property type="entry name" value="Peptidase_C14"/>
    <property type="match status" value="1"/>
</dbReference>
<dbReference type="EMBL" id="VXIV02000581">
    <property type="protein sequence ID" value="KAF6037378.1"/>
    <property type="molecule type" value="Genomic_DNA"/>
</dbReference>
<dbReference type="Proteomes" id="UP000593567">
    <property type="component" value="Unassembled WGS sequence"/>
</dbReference>
<evidence type="ECO:0000313" key="5">
    <source>
        <dbReference type="Proteomes" id="UP000593567"/>
    </source>
</evidence>
<dbReference type="PANTHER" id="PTHR10454">
    <property type="entry name" value="CASPASE"/>
    <property type="match status" value="1"/>
</dbReference>
<feature type="compositionally biased region" description="Acidic residues" evidence="2">
    <location>
        <begin position="444"/>
        <end position="454"/>
    </location>
</feature>
<protein>
    <recommendedName>
        <fullName evidence="3">Caspase family p20 domain-containing protein</fullName>
    </recommendedName>
</protein>
<sequence>MGYTSILSLVELGQHESLAELLQHIENETDLDTITYLEQHNYYGQNILHLTAVSLSLASIYDVLQDYAGCLKLEKMMYPDKLGNTPIHYVAAKYDTKVFADFMLHLPLPKRQKITNLPNSQLVDCRNIIHQKTFSESFYITKVLADDKHSSLATKFEFHGWIRKDYKMQLAHPENFYKYDETILKVLKYCLNQYSLLDSASTISHSLFLAAAGQRKSRQEDTGSAEDLQLLVIDTINVEESKQETVQSVLNEMNMPVYNGKPKIAVIRSSVKEADLNLIPPGPDYLILSVKYKKDNYTRNPAPDLKKHKSIHSLISELICDLDVQKVSVNSTLSKRYIRDDDTSLVEGYEDSEPCKKQMRETDDGEERKTNDGKERETEDGEERETDDCEERETDDGKERETEDGEERETKDGEERETDGSKERKTDNGEEKETDDGEERGTDDSEEGVADDGDEGRLVDGEVSGLLENRMKTVLETGKIGKALIICNQHESIQGMSGEELKIVGFRQKALENASSVLKKYFAFEVEVRYDLSAEEMLSSISEFSRSEGHGSMAALTILSHGYQRNIMGADNQSLCSVQEVVNSFNTGNVQNIKKLLFLSYCRGGIPPQYNRTPHSFESSSDFPWPENEVTVMYQPIRRGFDETLRRQEWSRQPTFPPLDVPVDCYIMFSTLPDSKSKPGLMFKCLSEHLRDLTSDYRSKLLTPATSSSDDITEQRDRQLPTDDSILREEREDKPVMRVNLLDLLTDVAGIMRDTSRSTQYANLCYTVDRNSQQIFIDIFKPSSESE</sequence>
<dbReference type="InterPro" id="IPR011600">
    <property type="entry name" value="Pept_C14_caspase"/>
</dbReference>
<evidence type="ECO:0000313" key="4">
    <source>
        <dbReference type="EMBL" id="KAF6037378.1"/>
    </source>
</evidence>
<dbReference type="GO" id="GO:0006508">
    <property type="term" value="P:proteolysis"/>
    <property type="evidence" value="ECO:0007669"/>
    <property type="project" value="InterPro"/>
</dbReference>